<dbReference type="AlphaFoldDB" id="A0A1A9HY81"/>
<dbReference type="Proteomes" id="UP000078162">
    <property type="component" value="Chromosome"/>
</dbReference>
<evidence type="ECO:0000256" key="3">
    <source>
        <dbReference type="ARBA" id="ARBA00022692"/>
    </source>
</evidence>
<dbReference type="Gene3D" id="2.40.160.50">
    <property type="entry name" value="membrane protein fhac: a member of the omp85/tpsb transporter family"/>
    <property type="match status" value="1"/>
</dbReference>
<dbReference type="PROSITE" id="PS51779">
    <property type="entry name" value="POTRA"/>
    <property type="match status" value="2"/>
</dbReference>
<dbReference type="PANTHER" id="PTHR12815:SF47">
    <property type="entry name" value="TRANSLOCATION AND ASSEMBLY MODULE SUBUNIT TAMA"/>
    <property type="match status" value="1"/>
</dbReference>
<dbReference type="STRING" id="1806891.Cs308_0872"/>
<dbReference type="Pfam" id="PF07244">
    <property type="entry name" value="POTRA"/>
    <property type="match status" value="4"/>
</dbReference>
<evidence type="ECO:0000313" key="10">
    <source>
        <dbReference type="EMBL" id="ANH79042.1"/>
    </source>
</evidence>
<comment type="subcellular location">
    <subcellularLocation>
        <location evidence="1">Membrane</location>
    </subcellularLocation>
</comment>
<organism evidence="10 11">
    <name type="scientific">Candidatus Chlamydia sanziniae</name>
    <dbReference type="NCBI Taxonomy" id="1806891"/>
    <lineage>
        <taxon>Bacteria</taxon>
        <taxon>Pseudomonadati</taxon>
        <taxon>Chlamydiota</taxon>
        <taxon>Chlamydiia</taxon>
        <taxon>Chlamydiales</taxon>
        <taxon>Chlamydiaceae</taxon>
        <taxon>Chlamydia/Chlamydophila group</taxon>
        <taxon>Chlamydia</taxon>
    </lineage>
</organism>
<dbReference type="RefSeq" id="WP_066482955.1">
    <property type="nucleotide sequence ID" value="NZ_CP014639.1"/>
</dbReference>
<dbReference type="PANTHER" id="PTHR12815">
    <property type="entry name" value="SORTING AND ASSEMBLY MACHINERY SAMM50 PROTEIN FAMILY MEMBER"/>
    <property type="match status" value="1"/>
</dbReference>
<dbReference type="PIRSF" id="PIRSF006076">
    <property type="entry name" value="OM_assembly_OMP85"/>
    <property type="match status" value="1"/>
</dbReference>
<sequence length="790" mass="89328">MLIMRNKIILQFSILALIQAPLTLFSAEKVKEGYAIVESITITTEGENALNKHALPRLKTQSGALFSQIDFDEDLRTLAKEYDTVDPQVEFFEGKTTIALHLVAKPCIRKILILGNHAIPQHKIIKILQIYQNDLYEREKFLKGMDDLKTYYLKRGYFESKLNYDFDHNQEKGCIDISIQIKEGPCGKIKQLKFNGLNSTEKADIQEFIQTKQYSKTISWFTGAGLYHPDIIEQDILSITNYLHNHGYADAIVTPQYELDDQGNILLCINAEKGSRYTLGHVHIDGFKILPKRLIEKQMSVASNDLYCSDKVWDSAQKIKQAYARYGYINTNVDVLFTPHANRPVYDITYQVNEGSPYKVGLIKITGNTHTKSDVILHETSLFPGNTFNRLKLENTEQRLRNTGYFQSVSVYTVRSQLDPMGNAEHYRDIFIEVKETTTGNLGLFLGFSSLDNLFGGIELSESNFDLFGIRHFFSKGFRSLRGGGEYLFLKANFGDKVTDYTLKWTKPHFLNTPWILGVELEKSINRALSKDYAVQTYGGNVSTTYILNEHLKYGIFYRGSQTSLHEKRKFLLGPNIDNNKGFVSAGGCTLSYDSIDNPRNPTTGIRSGISFEVSGLGGTYHFTKLSINSAIYRKFTRKGVLKIKGEAQFIKPYSNTIAEGVPISERFFLGGETSVRGYKSFIIGPKYSPSEPKGGLSSLLLSEEFQYPLINQPNVSTFVFLDAGFIGLKEYTIHLKDLCSSAGIGLRFDVMNNVPVMLGFGWPFRPTEILNGEKIDVSQRFFFALGGMF</sequence>
<feature type="domain" description="POTRA" evidence="9">
    <location>
        <begin position="277"/>
        <end position="355"/>
    </location>
</feature>
<dbReference type="PATRIC" id="fig|1806891.3.peg.865"/>
<keyword evidence="3" id="KW-0812">Transmembrane</keyword>
<keyword evidence="2" id="KW-1134">Transmembrane beta strand</keyword>
<keyword evidence="6" id="KW-0472">Membrane</keyword>
<dbReference type="GO" id="GO:0009279">
    <property type="term" value="C:cell outer membrane"/>
    <property type="evidence" value="ECO:0007669"/>
    <property type="project" value="UniProtKB-UniRule"/>
</dbReference>
<reference evidence="11" key="1">
    <citation type="submission" date="2016-03" db="EMBL/GenBank/DDBJ databases">
        <title>Culture-independent genomics supports pathogen discovery for uncultivable bacteria within the genus Chlamydia.</title>
        <authorList>
            <person name="Taylor-Brown A."/>
            <person name="Bachmann N.L."/>
            <person name="Borel N."/>
            <person name="Polkinghorne A."/>
        </authorList>
    </citation>
    <scope>NUCLEOTIDE SEQUENCE [LARGE SCALE GENOMIC DNA]</scope>
    <source>
        <strain evidence="11">2742-308</strain>
    </source>
</reference>
<keyword evidence="5" id="KW-0677">Repeat</keyword>
<gene>
    <name evidence="10" type="ORF">Cs308_0872</name>
</gene>
<dbReference type="KEGG" id="csaz:Cs308_0872"/>
<keyword evidence="7" id="KW-0998">Cell outer membrane</keyword>
<keyword evidence="11" id="KW-1185">Reference proteome</keyword>
<evidence type="ECO:0000313" key="11">
    <source>
        <dbReference type="Proteomes" id="UP000078162"/>
    </source>
</evidence>
<feature type="domain" description="POTRA" evidence="9">
    <location>
        <begin position="358"/>
        <end position="437"/>
    </location>
</feature>
<evidence type="ECO:0000256" key="2">
    <source>
        <dbReference type="ARBA" id="ARBA00022452"/>
    </source>
</evidence>
<dbReference type="EMBL" id="CP014639">
    <property type="protein sequence ID" value="ANH79042.1"/>
    <property type="molecule type" value="Genomic_DNA"/>
</dbReference>
<dbReference type="Gene3D" id="3.10.20.310">
    <property type="entry name" value="membrane protein fhac"/>
    <property type="match status" value="4"/>
</dbReference>
<dbReference type="InterPro" id="IPR039910">
    <property type="entry name" value="D15-like"/>
</dbReference>
<dbReference type="GO" id="GO:0071709">
    <property type="term" value="P:membrane assembly"/>
    <property type="evidence" value="ECO:0007669"/>
    <property type="project" value="InterPro"/>
</dbReference>
<evidence type="ECO:0000256" key="8">
    <source>
        <dbReference type="NCBIfam" id="TIGR03303"/>
    </source>
</evidence>
<proteinExistence type="predicted"/>
<protein>
    <recommendedName>
        <fullName evidence="8">Outer membrane protein assembly factor BamA</fullName>
    </recommendedName>
</protein>
<evidence type="ECO:0000256" key="5">
    <source>
        <dbReference type="ARBA" id="ARBA00022737"/>
    </source>
</evidence>
<evidence type="ECO:0000256" key="7">
    <source>
        <dbReference type="ARBA" id="ARBA00023237"/>
    </source>
</evidence>
<dbReference type="NCBIfam" id="TIGR03303">
    <property type="entry name" value="OM_YaeT"/>
    <property type="match status" value="1"/>
</dbReference>
<evidence type="ECO:0000256" key="6">
    <source>
        <dbReference type="ARBA" id="ARBA00023136"/>
    </source>
</evidence>
<keyword evidence="4" id="KW-0732">Signal</keyword>
<evidence type="ECO:0000259" key="9">
    <source>
        <dbReference type="PROSITE" id="PS51779"/>
    </source>
</evidence>
<accession>A0A1A9HY81</accession>
<dbReference type="InterPro" id="IPR000184">
    <property type="entry name" value="Bac_surfAg_D15"/>
</dbReference>
<evidence type="ECO:0000256" key="1">
    <source>
        <dbReference type="ARBA" id="ARBA00004370"/>
    </source>
</evidence>
<dbReference type="InterPro" id="IPR023707">
    <property type="entry name" value="OM_assembly_BamA"/>
</dbReference>
<dbReference type="Pfam" id="PF01103">
    <property type="entry name" value="Omp85"/>
    <property type="match status" value="1"/>
</dbReference>
<dbReference type="InterPro" id="IPR010827">
    <property type="entry name" value="BamA/TamA_POTRA"/>
</dbReference>
<name>A0A1A9HY81_9CHLA</name>
<dbReference type="InterPro" id="IPR034746">
    <property type="entry name" value="POTRA"/>
</dbReference>
<evidence type="ECO:0000256" key="4">
    <source>
        <dbReference type="ARBA" id="ARBA00022729"/>
    </source>
</evidence>
<dbReference type="OrthoDB" id="9803054at2"/>